<dbReference type="EC" id="2.4.99.12" evidence="2 9"/>
<evidence type="ECO:0000256" key="7">
    <source>
        <dbReference type="PIRSR" id="PIRSR639901-1"/>
    </source>
</evidence>
<dbReference type="PANTHER" id="PTHR42755">
    <property type="entry name" value="3-DEOXY-MANNO-OCTULOSONATE CYTIDYLYLTRANSFERASE"/>
    <property type="match status" value="1"/>
</dbReference>
<dbReference type="GO" id="GO:0009244">
    <property type="term" value="P:lipopolysaccharide core region biosynthetic process"/>
    <property type="evidence" value="ECO:0007669"/>
    <property type="project" value="UniProtKB-UniRule"/>
</dbReference>
<reference evidence="12 13" key="1">
    <citation type="submission" date="2018-08" db="EMBL/GenBank/DDBJ databases">
        <title>Comamonas testosteroni strain SWCO2.</title>
        <authorList>
            <person name="Jiang N."/>
            <person name="Zhang X.Z."/>
        </authorList>
    </citation>
    <scope>NUCLEOTIDE SEQUENCE [LARGE SCALE GENOMIC DNA]</scope>
    <source>
        <strain evidence="12 13">SWCO2</strain>
    </source>
</reference>
<feature type="domain" description="3-deoxy-D-manno-octulosonic-acid transferase N-terminal" evidence="11">
    <location>
        <begin position="43"/>
        <end position="222"/>
    </location>
</feature>
<evidence type="ECO:0000256" key="8">
    <source>
        <dbReference type="PIRSR" id="PIRSR639901-2"/>
    </source>
</evidence>
<dbReference type="GO" id="GO:0009245">
    <property type="term" value="P:lipid A biosynthetic process"/>
    <property type="evidence" value="ECO:0007669"/>
    <property type="project" value="TreeGrafter"/>
</dbReference>
<keyword evidence="9" id="KW-1003">Cell membrane</keyword>
<keyword evidence="10" id="KW-0732">Signal</keyword>
<accession>A0A373FSC1</accession>
<dbReference type="Gene3D" id="3.40.50.11720">
    <property type="entry name" value="3-Deoxy-D-manno-octulosonic-acid transferase, N-terminal domain"/>
    <property type="match status" value="1"/>
</dbReference>
<organism evidence="12 13">
    <name type="scientific">Comamonas testosteroni</name>
    <name type="common">Pseudomonas testosteroni</name>
    <dbReference type="NCBI Taxonomy" id="285"/>
    <lineage>
        <taxon>Bacteria</taxon>
        <taxon>Pseudomonadati</taxon>
        <taxon>Pseudomonadota</taxon>
        <taxon>Betaproteobacteria</taxon>
        <taxon>Burkholderiales</taxon>
        <taxon>Comamonadaceae</taxon>
        <taxon>Comamonas</taxon>
    </lineage>
</organism>
<dbReference type="OrthoDB" id="9789797at2"/>
<keyword evidence="4 9" id="KW-0808">Transferase</keyword>
<proteinExistence type="inferred from homology"/>
<feature type="site" description="Transition state stabilizer" evidence="8">
    <location>
        <position position="143"/>
    </location>
</feature>
<comment type="caution">
    <text evidence="12">The sequence shown here is derived from an EMBL/GenBank/DDBJ whole genome shotgun (WGS) entry which is preliminary data.</text>
</comment>
<evidence type="ECO:0000313" key="13">
    <source>
        <dbReference type="Proteomes" id="UP000261948"/>
    </source>
</evidence>
<feature type="chain" id="PRO_5016977408" description="3-deoxy-D-manno-octulosonic acid transferase" evidence="10">
    <location>
        <begin position="21"/>
        <end position="437"/>
    </location>
</feature>
<protein>
    <recommendedName>
        <fullName evidence="3 9">3-deoxy-D-manno-octulosonic acid transferase</fullName>
        <shortName evidence="9">Kdo transferase</shortName>
        <ecNumber evidence="2 9">2.4.99.12</ecNumber>
    </recommendedName>
    <alternativeName>
        <fullName evidence="5 9">Lipid IV(A) 3-deoxy-D-manno-octulosonic acid transferase</fullName>
    </alternativeName>
</protein>
<keyword evidence="9" id="KW-0448">Lipopolysaccharide biosynthesis</keyword>
<evidence type="ECO:0000259" key="11">
    <source>
        <dbReference type="Pfam" id="PF04413"/>
    </source>
</evidence>
<dbReference type="InterPro" id="IPR038107">
    <property type="entry name" value="Glycos_transf_N_sf"/>
</dbReference>
<dbReference type="SUPFAM" id="SSF53756">
    <property type="entry name" value="UDP-Glycosyltransferase/glycogen phosphorylase"/>
    <property type="match status" value="1"/>
</dbReference>
<dbReference type="UniPathway" id="UPA00958"/>
<evidence type="ECO:0000256" key="6">
    <source>
        <dbReference type="ARBA" id="ARBA00049183"/>
    </source>
</evidence>
<gene>
    <name evidence="12" type="ORF">DZC30_01265</name>
</gene>
<name>A0A373FSC1_COMTE</name>
<dbReference type="PANTHER" id="PTHR42755:SF1">
    <property type="entry name" value="3-DEOXY-D-MANNO-OCTULOSONIC ACID TRANSFERASE, MITOCHONDRIAL-RELATED"/>
    <property type="match status" value="1"/>
</dbReference>
<comment type="subcellular location">
    <subcellularLocation>
        <location evidence="9">Cell membrane</location>
    </subcellularLocation>
</comment>
<evidence type="ECO:0000256" key="10">
    <source>
        <dbReference type="SAM" id="SignalP"/>
    </source>
</evidence>
<evidence type="ECO:0000256" key="2">
    <source>
        <dbReference type="ARBA" id="ARBA00012621"/>
    </source>
</evidence>
<dbReference type="Pfam" id="PF04413">
    <property type="entry name" value="Glycos_transf_N"/>
    <property type="match status" value="1"/>
</dbReference>
<dbReference type="GO" id="GO:0043842">
    <property type="term" value="F:Kdo transferase activity"/>
    <property type="evidence" value="ECO:0007669"/>
    <property type="project" value="UniProtKB-EC"/>
</dbReference>
<comment type="pathway">
    <text evidence="1 9">Bacterial outer membrane biogenesis; LPS core biosynthesis.</text>
</comment>
<keyword evidence="13" id="KW-1185">Reference proteome</keyword>
<evidence type="ECO:0000256" key="9">
    <source>
        <dbReference type="RuleBase" id="RU365103"/>
    </source>
</evidence>
<comment type="function">
    <text evidence="9">Involved in lipopolysaccharide (LPS) biosynthesis. Catalyzes the transfer of 3-deoxy-D-manno-octulosonate (Kdo) residue(s) from CMP-Kdo to lipid IV(A), the tetraacyldisaccharide-1,4'-bisphosphate precursor of lipid A.</text>
</comment>
<dbReference type="EMBL" id="QURR01000001">
    <property type="protein sequence ID" value="RGE47056.1"/>
    <property type="molecule type" value="Genomic_DNA"/>
</dbReference>
<sequence length="437" mass="47103">MAKPAPMTFARALYSALAWAAQPLLRRKLRRRAVAEPGYAVAVPERFGHYTPADLGRDGQGQWVWIHSVSLGETRAAAILIKALRERLPQMRLLLTHSTATGREEGAKLLQKGDVQVWLPWDSLRATRSFIAQFRPAVGVLMETEIWPNLIAGCANAGIPLALANARLNEKSEAGALKMGPISRPTYAALAAVWAQTEDDAKRLRNVGAQVSAVLGNLKFDVQPDEVQLARAANWRKALAKPVILFASSREGEEALLLQQLQQNPAALQAAQWLIVPRHPQRFDEVAQLISDAGFALSRRSQWGDILPADAHTIWLGDSLGEMPLYYGLASVALMGGSFEPLGGQNLIESLACGTPVVLGPHTFNFSQASEMAVQAGAALRSADMAAGVEDALALVADAQQLQTMQGKARSFTQQHRGAAGATADAIVQLMKLNAPK</sequence>
<feature type="site" description="Transition state stabilizer" evidence="8">
    <location>
        <position position="219"/>
    </location>
</feature>
<evidence type="ECO:0000256" key="5">
    <source>
        <dbReference type="ARBA" id="ARBA00031445"/>
    </source>
</evidence>
<dbReference type="GO" id="GO:0005886">
    <property type="term" value="C:plasma membrane"/>
    <property type="evidence" value="ECO:0007669"/>
    <property type="project" value="UniProtKB-SubCell"/>
</dbReference>
<evidence type="ECO:0000256" key="4">
    <source>
        <dbReference type="ARBA" id="ARBA00022679"/>
    </source>
</evidence>
<evidence type="ECO:0000313" key="12">
    <source>
        <dbReference type="EMBL" id="RGE47056.1"/>
    </source>
</evidence>
<dbReference type="InterPro" id="IPR007507">
    <property type="entry name" value="Glycos_transf_N"/>
</dbReference>
<keyword evidence="9" id="KW-0472">Membrane</keyword>
<evidence type="ECO:0000256" key="1">
    <source>
        <dbReference type="ARBA" id="ARBA00004713"/>
    </source>
</evidence>
<dbReference type="Gene3D" id="3.40.50.2000">
    <property type="entry name" value="Glycogen Phosphorylase B"/>
    <property type="match status" value="1"/>
</dbReference>
<dbReference type="Proteomes" id="UP000261948">
    <property type="component" value="Unassembled WGS sequence"/>
</dbReference>
<dbReference type="AlphaFoldDB" id="A0A373FSC1"/>
<comment type="similarity">
    <text evidence="9">Belongs to the glycosyltransferase group 1 family.</text>
</comment>
<feature type="signal peptide" evidence="10">
    <location>
        <begin position="1"/>
        <end position="20"/>
    </location>
</feature>
<comment type="catalytic activity">
    <reaction evidence="6 9">
        <text>lipid IVA (E. coli) + CMP-3-deoxy-beta-D-manno-octulosonate = alpha-Kdo-(2-&gt;6)-lipid IVA (E. coli) + CMP + H(+)</text>
        <dbReference type="Rhea" id="RHEA:28066"/>
        <dbReference type="ChEBI" id="CHEBI:15378"/>
        <dbReference type="ChEBI" id="CHEBI:58603"/>
        <dbReference type="ChEBI" id="CHEBI:60364"/>
        <dbReference type="ChEBI" id="CHEBI:60377"/>
        <dbReference type="ChEBI" id="CHEBI:85987"/>
        <dbReference type="EC" id="2.4.99.12"/>
    </reaction>
</comment>
<evidence type="ECO:0000256" key="3">
    <source>
        <dbReference type="ARBA" id="ARBA00019077"/>
    </source>
</evidence>
<dbReference type="InterPro" id="IPR039901">
    <property type="entry name" value="Kdotransferase"/>
</dbReference>
<feature type="active site" description="Proton acceptor" evidence="7">
    <location>
        <position position="73"/>
    </location>
</feature>